<dbReference type="OrthoDB" id="9808022at2"/>
<evidence type="ECO:0000259" key="11">
    <source>
        <dbReference type="PROSITE" id="PS51918"/>
    </source>
</evidence>
<keyword evidence="5 10" id="KW-0949">S-adenosyl-L-methionine</keyword>
<dbReference type="InterPro" id="IPR004559">
    <property type="entry name" value="HemW-like"/>
</dbReference>
<dbReference type="InterPro" id="IPR007197">
    <property type="entry name" value="rSAM"/>
</dbReference>
<keyword evidence="10" id="KW-0004">4Fe-4S</keyword>
<dbReference type="GO" id="GO:0004109">
    <property type="term" value="F:coproporphyrinogen oxidase activity"/>
    <property type="evidence" value="ECO:0007669"/>
    <property type="project" value="InterPro"/>
</dbReference>
<dbReference type="GO" id="GO:0051539">
    <property type="term" value="F:4 iron, 4 sulfur cluster binding"/>
    <property type="evidence" value="ECO:0007669"/>
    <property type="project" value="UniProtKB-UniRule"/>
</dbReference>
<protein>
    <recommendedName>
        <fullName evidence="3 10">Heme chaperone HemW</fullName>
    </recommendedName>
</protein>
<dbReference type="SMART" id="SM00729">
    <property type="entry name" value="Elp3"/>
    <property type="match status" value="1"/>
</dbReference>
<dbReference type="SFLD" id="SFLDG01065">
    <property type="entry name" value="anaerobic_coproporphyrinogen-I"/>
    <property type="match status" value="1"/>
</dbReference>
<dbReference type="PROSITE" id="PS51918">
    <property type="entry name" value="RADICAL_SAM"/>
    <property type="match status" value="1"/>
</dbReference>
<dbReference type="GO" id="GO:0005737">
    <property type="term" value="C:cytoplasm"/>
    <property type="evidence" value="ECO:0007669"/>
    <property type="project" value="UniProtKB-SubCell"/>
</dbReference>
<evidence type="ECO:0000256" key="5">
    <source>
        <dbReference type="ARBA" id="ARBA00022691"/>
    </source>
</evidence>
<dbReference type="GO" id="GO:0006779">
    <property type="term" value="P:porphyrin-containing compound biosynthetic process"/>
    <property type="evidence" value="ECO:0007669"/>
    <property type="project" value="InterPro"/>
</dbReference>
<dbReference type="SFLD" id="SFLDS00029">
    <property type="entry name" value="Radical_SAM"/>
    <property type="match status" value="1"/>
</dbReference>
<sequence length="366" mass="42572">MIESLYIHIPFCSYKCPYCDFVSFTSSLISHQEYLQLLIKELGLYKEESFCLKTLYLGGGTPSLIDPSLYETFLKDLSLLVDTARLEEFTIECNPETYREEEFKQIADLGINRVSVGVQSFTERGLKVLGRKHTVKDSIDCIRSAFKAGIENISVDIIYAYPNQTLKDLKEELKVLMDLPIKHLSCYLLTPYEDTLFGRLFSEEKLKLPDSDQVADMYLFWVNELQSLGFEHYEISNFALPGYECKHNLSYWLGREFLGLGVSAWSYVKNVRFGNTKNMREYAQSIKEGRKPVEYKEVLEGKSLLKDILFIRLRTKWGIPKEYAHLIPEELLEFFKSVEDGIRLKEEGMLLINEILLRIKYHALPY</sequence>
<evidence type="ECO:0000256" key="6">
    <source>
        <dbReference type="ARBA" id="ARBA00022723"/>
    </source>
</evidence>
<comment type="function">
    <text evidence="10">Probably acts as a heme chaperone, transferring heme to an unknown acceptor. Binds one molecule of heme per monomer, possibly covalently. Binds 1 [4Fe-4S] cluster. The cluster is coordinated with 3 cysteines and an exchangeable S-adenosyl-L-methionine.</text>
</comment>
<evidence type="ECO:0000256" key="2">
    <source>
        <dbReference type="ARBA" id="ARBA00006100"/>
    </source>
</evidence>
<keyword evidence="10" id="KW-0963">Cytoplasm</keyword>
<evidence type="ECO:0000256" key="1">
    <source>
        <dbReference type="ARBA" id="ARBA00001966"/>
    </source>
</evidence>
<gene>
    <name evidence="12" type="ORF">SAMN06265353_1073</name>
</gene>
<evidence type="ECO:0000256" key="10">
    <source>
        <dbReference type="RuleBase" id="RU364116"/>
    </source>
</evidence>
<feature type="domain" description="Radical SAM core" evidence="11">
    <location>
        <begin position="1"/>
        <end position="231"/>
    </location>
</feature>
<dbReference type="Pfam" id="PF04055">
    <property type="entry name" value="Radical_SAM"/>
    <property type="match status" value="1"/>
</dbReference>
<dbReference type="SFLD" id="SFLDG01082">
    <property type="entry name" value="B12-binding_domain_containing"/>
    <property type="match status" value="1"/>
</dbReference>
<keyword evidence="13" id="KW-1185">Reference proteome</keyword>
<dbReference type="PANTHER" id="PTHR13932:SF5">
    <property type="entry name" value="RADICAL S-ADENOSYL METHIONINE DOMAIN-CONTAINING PROTEIN 1, MITOCHONDRIAL"/>
    <property type="match status" value="1"/>
</dbReference>
<keyword evidence="8 10" id="KW-0411">Iron-sulfur</keyword>
<dbReference type="SFLD" id="SFLDF00562">
    <property type="entry name" value="HemN-like__clustered_with_heat"/>
    <property type="match status" value="1"/>
</dbReference>
<organism evidence="12 13">
    <name type="scientific">Hydrogenobacter hydrogenophilus</name>
    <dbReference type="NCBI Taxonomy" id="35835"/>
    <lineage>
        <taxon>Bacteria</taxon>
        <taxon>Pseudomonadati</taxon>
        <taxon>Aquificota</taxon>
        <taxon>Aquificia</taxon>
        <taxon>Aquificales</taxon>
        <taxon>Aquificaceae</taxon>
        <taxon>Hydrogenobacter</taxon>
    </lineage>
</organism>
<evidence type="ECO:0000256" key="8">
    <source>
        <dbReference type="ARBA" id="ARBA00023014"/>
    </source>
</evidence>
<keyword evidence="4 10" id="KW-0349">Heme</keyword>
<comment type="subcellular location">
    <subcellularLocation>
        <location evidence="10">Cytoplasm</location>
    </subcellularLocation>
</comment>
<evidence type="ECO:0000256" key="4">
    <source>
        <dbReference type="ARBA" id="ARBA00022617"/>
    </source>
</evidence>
<accession>A0A285NY35</accession>
<evidence type="ECO:0000313" key="13">
    <source>
        <dbReference type="Proteomes" id="UP000218627"/>
    </source>
</evidence>
<dbReference type="RefSeq" id="WP_096602125.1">
    <property type="nucleotide sequence ID" value="NZ_OBEN01000005.1"/>
</dbReference>
<dbReference type="NCBIfam" id="TIGR00539">
    <property type="entry name" value="hemN_rel"/>
    <property type="match status" value="1"/>
</dbReference>
<dbReference type="GO" id="GO:0046872">
    <property type="term" value="F:metal ion binding"/>
    <property type="evidence" value="ECO:0007669"/>
    <property type="project" value="UniProtKB-UniRule"/>
</dbReference>
<dbReference type="SUPFAM" id="SSF102114">
    <property type="entry name" value="Radical SAM enzymes"/>
    <property type="match status" value="1"/>
</dbReference>
<dbReference type="AlphaFoldDB" id="A0A285NY35"/>
<dbReference type="InterPro" id="IPR058240">
    <property type="entry name" value="rSAM_sf"/>
</dbReference>
<evidence type="ECO:0000256" key="7">
    <source>
        <dbReference type="ARBA" id="ARBA00023004"/>
    </source>
</evidence>
<keyword evidence="7 10" id="KW-0408">Iron</keyword>
<keyword evidence="9 10" id="KW-0143">Chaperone</keyword>
<comment type="similarity">
    <text evidence="2">Belongs to the anaerobic coproporphyrinogen-III oxidase family. HemW subfamily.</text>
</comment>
<dbReference type="PANTHER" id="PTHR13932">
    <property type="entry name" value="COPROPORPHYRINIGEN III OXIDASE"/>
    <property type="match status" value="1"/>
</dbReference>
<dbReference type="InterPro" id="IPR034505">
    <property type="entry name" value="Coproporphyrinogen-III_oxidase"/>
</dbReference>
<dbReference type="InterPro" id="IPR013785">
    <property type="entry name" value="Aldolase_TIM"/>
</dbReference>
<name>A0A285NY35_9AQUI</name>
<dbReference type="CDD" id="cd01335">
    <property type="entry name" value="Radical_SAM"/>
    <property type="match status" value="1"/>
</dbReference>
<keyword evidence="6 10" id="KW-0479">Metal-binding</keyword>
<evidence type="ECO:0000256" key="9">
    <source>
        <dbReference type="ARBA" id="ARBA00023186"/>
    </source>
</evidence>
<dbReference type="Proteomes" id="UP000218627">
    <property type="component" value="Unassembled WGS sequence"/>
</dbReference>
<dbReference type="EMBL" id="OBEN01000005">
    <property type="protein sequence ID" value="SNZ14395.1"/>
    <property type="molecule type" value="Genomic_DNA"/>
</dbReference>
<evidence type="ECO:0000256" key="3">
    <source>
        <dbReference type="ARBA" id="ARBA00017228"/>
    </source>
</evidence>
<dbReference type="Gene3D" id="3.20.20.70">
    <property type="entry name" value="Aldolase class I"/>
    <property type="match status" value="1"/>
</dbReference>
<proteinExistence type="inferred from homology"/>
<comment type="cofactor">
    <cofactor evidence="1">
        <name>[4Fe-4S] cluster</name>
        <dbReference type="ChEBI" id="CHEBI:49883"/>
    </cofactor>
</comment>
<reference evidence="13" key="1">
    <citation type="submission" date="2017-09" db="EMBL/GenBank/DDBJ databases">
        <authorList>
            <person name="Varghese N."/>
            <person name="Submissions S."/>
        </authorList>
    </citation>
    <scope>NUCLEOTIDE SEQUENCE [LARGE SCALE GENOMIC DNA]</scope>
    <source>
        <strain evidence="13">DSM 2913</strain>
    </source>
</reference>
<dbReference type="InterPro" id="IPR006638">
    <property type="entry name" value="Elp3/MiaA/NifB-like_rSAM"/>
</dbReference>
<evidence type="ECO:0000313" key="12">
    <source>
        <dbReference type="EMBL" id="SNZ14395.1"/>
    </source>
</evidence>